<dbReference type="Gene3D" id="3.40.630.30">
    <property type="match status" value="1"/>
</dbReference>
<dbReference type="PANTHER" id="PTHR43792:SF1">
    <property type="entry name" value="N-ACETYLTRANSFERASE DOMAIN-CONTAINING PROTEIN"/>
    <property type="match status" value="1"/>
</dbReference>
<dbReference type="InterPro" id="IPR000182">
    <property type="entry name" value="GNAT_dom"/>
</dbReference>
<gene>
    <name evidence="2" type="ORF">ABIE13_002770</name>
</gene>
<name>A0ABV2Q9H2_9BURK</name>
<accession>A0ABV2Q9H2</accession>
<evidence type="ECO:0000313" key="3">
    <source>
        <dbReference type="Proteomes" id="UP001549320"/>
    </source>
</evidence>
<dbReference type="InterPro" id="IPR016181">
    <property type="entry name" value="Acyl_CoA_acyltransferase"/>
</dbReference>
<reference evidence="2 3" key="1">
    <citation type="submission" date="2024-06" db="EMBL/GenBank/DDBJ databases">
        <title>Sorghum-associated microbial communities from plants grown in Nebraska, USA.</title>
        <authorList>
            <person name="Schachtman D."/>
        </authorList>
    </citation>
    <scope>NUCLEOTIDE SEQUENCE [LARGE SCALE GENOMIC DNA]</scope>
    <source>
        <strain evidence="2 3">2709</strain>
    </source>
</reference>
<keyword evidence="3" id="KW-1185">Reference proteome</keyword>
<dbReference type="SUPFAM" id="SSF55729">
    <property type="entry name" value="Acyl-CoA N-acyltransferases (Nat)"/>
    <property type="match status" value="1"/>
</dbReference>
<dbReference type="PROSITE" id="PS51186">
    <property type="entry name" value="GNAT"/>
    <property type="match status" value="1"/>
</dbReference>
<dbReference type="InterPro" id="IPR051531">
    <property type="entry name" value="N-acetyltransferase"/>
</dbReference>
<organism evidence="2 3">
    <name type="scientific">Ottowia thiooxydans</name>
    <dbReference type="NCBI Taxonomy" id="219182"/>
    <lineage>
        <taxon>Bacteria</taxon>
        <taxon>Pseudomonadati</taxon>
        <taxon>Pseudomonadota</taxon>
        <taxon>Betaproteobacteria</taxon>
        <taxon>Burkholderiales</taxon>
        <taxon>Comamonadaceae</taxon>
        <taxon>Ottowia</taxon>
    </lineage>
</organism>
<dbReference type="Proteomes" id="UP001549320">
    <property type="component" value="Unassembled WGS sequence"/>
</dbReference>
<evidence type="ECO:0000259" key="1">
    <source>
        <dbReference type="PROSITE" id="PS51186"/>
    </source>
</evidence>
<dbReference type="RefSeq" id="WP_354444222.1">
    <property type="nucleotide sequence ID" value="NZ_JBEPSH010000005.1"/>
</dbReference>
<proteinExistence type="predicted"/>
<dbReference type="Pfam" id="PF13302">
    <property type="entry name" value="Acetyltransf_3"/>
    <property type="match status" value="1"/>
</dbReference>
<sequence>MHRELTTPRLLLRQWSESDFEPFSALNADEEVMKYFTSPLSLQESHQMAERCQSLIAERGWGLWAAEEKNSGLFIGFIGLHIPAAALPFSPCIEVGWRLAKEHWGEGLATEGARACLQFAFDELKAPEVVSFTSIHNHRSEAVMQRLGMARDKETFFHPAIEKDHRLSEHCLYRIQSIFARHTSLV</sequence>
<feature type="domain" description="N-acetyltransferase" evidence="1">
    <location>
        <begin position="10"/>
        <end position="168"/>
    </location>
</feature>
<dbReference type="EMBL" id="JBEPSH010000005">
    <property type="protein sequence ID" value="MET4577659.1"/>
    <property type="molecule type" value="Genomic_DNA"/>
</dbReference>
<dbReference type="PANTHER" id="PTHR43792">
    <property type="entry name" value="GNAT FAMILY, PUTATIVE (AFU_ORTHOLOGUE AFUA_3G00765)-RELATED-RELATED"/>
    <property type="match status" value="1"/>
</dbReference>
<comment type="caution">
    <text evidence="2">The sequence shown here is derived from an EMBL/GenBank/DDBJ whole genome shotgun (WGS) entry which is preliminary data.</text>
</comment>
<evidence type="ECO:0000313" key="2">
    <source>
        <dbReference type="EMBL" id="MET4577659.1"/>
    </source>
</evidence>
<protein>
    <submittedName>
        <fullName evidence="2">RimJ/RimL family protein N-acetyltransferase</fullName>
    </submittedName>
</protein>